<evidence type="ECO:0000313" key="2">
    <source>
        <dbReference type="Proteomes" id="UP001183414"/>
    </source>
</evidence>
<dbReference type="NCBIfam" id="TIGR04141">
    <property type="entry name" value="TIGR04141 family sporadically distributed protein"/>
    <property type="match status" value="1"/>
</dbReference>
<dbReference type="Proteomes" id="UP001183414">
    <property type="component" value="Unassembled WGS sequence"/>
</dbReference>
<evidence type="ECO:0000313" key="1">
    <source>
        <dbReference type="EMBL" id="MDT0382056.1"/>
    </source>
</evidence>
<name>A0ABU2NZL4_9ACTN</name>
<proteinExistence type="predicted"/>
<keyword evidence="2" id="KW-1185">Reference proteome</keyword>
<accession>A0ABU2NZL4</accession>
<dbReference type="Pfam" id="PF19614">
    <property type="entry name" value="DUF6119"/>
    <property type="match status" value="1"/>
</dbReference>
<reference evidence="2" key="1">
    <citation type="submission" date="2023-07" db="EMBL/GenBank/DDBJ databases">
        <title>30 novel species of actinomycetes from the DSMZ collection.</title>
        <authorList>
            <person name="Nouioui I."/>
        </authorList>
    </citation>
    <scope>NUCLEOTIDE SEQUENCE [LARGE SCALE GENOMIC DNA]</scope>
    <source>
        <strain evidence="2">DSM 42041</strain>
    </source>
</reference>
<protein>
    <submittedName>
        <fullName evidence="1">DUF6119 family protein</fullName>
    </submittedName>
</protein>
<dbReference type="RefSeq" id="WP_311675668.1">
    <property type="nucleotide sequence ID" value="NZ_JAVREQ010000029.1"/>
</dbReference>
<gene>
    <name evidence="1" type="ORF">RM572_25165</name>
</gene>
<comment type="caution">
    <text evidence="1">The sequence shown here is derived from an EMBL/GenBank/DDBJ whole genome shotgun (WGS) entry which is preliminary data.</text>
</comment>
<organism evidence="1 2">
    <name type="scientific">Streptomyces hazeniae</name>
    <dbReference type="NCBI Taxonomy" id="3075538"/>
    <lineage>
        <taxon>Bacteria</taxon>
        <taxon>Bacillati</taxon>
        <taxon>Actinomycetota</taxon>
        <taxon>Actinomycetes</taxon>
        <taxon>Kitasatosporales</taxon>
        <taxon>Streptomycetaceae</taxon>
        <taxon>Streptomyces</taxon>
    </lineage>
</organism>
<dbReference type="InterPro" id="IPR026487">
    <property type="entry name" value="CHP04141"/>
</dbReference>
<dbReference type="EMBL" id="JAVREQ010000029">
    <property type="protein sequence ID" value="MDT0382056.1"/>
    <property type="molecule type" value="Genomic_DNA"/>
</dbReference>
<sequence length="536" mass="60004">MKLTVSIARKDVTTFEELIRAVYVERLGLTRLEPTSSLSFPVQAYIQRDKPTQPKWVNFLGQHFAVTGVENTSNSFVLLAKVRDRIFAVTFGVSGINSLDRGKLERGFGLRVCANSVDASELISVDTRNLDAVTRQQKTHLSIGSSISDFSIPVEQDWVRRIQGKTGKLDFAKSLSGADSLHINVSGSLSKLPDFLSAILDAYESEDYKTTFPFLDYYSPVDSHDPRFAELERKLLARVLNRATEKTSLAAPQIVDDEQVSHYEISAKYKVAETEEVTLAGVYEFLGASYDGDDPLHDVRIVPIADSGQAAGQKRPLRDWVVCEVAESDRTYVLSLGEWYEVAGDFVSSVNSEVARIADVTDELQLDAWQPSEKEGDYNERVAENRQWALLDKKNYSIGGPSQKIEICDLLTKDMQLICVKQQTSSATLSHLFSQGSVSAELYRGEPDYRNRIYNDARENWGEEIPEPPEGPTPTIVYAIANDRPGKLADNLFFFSKITLLANRRIIERLGIKVAMARVPMPTGTLRTKKRKRRSA</sequence>